<dbReference type="PANTHER" id="PTHR43236:SF2">
    <property type="entry name" value="BLL0069 PROTEIN"/>
    <property type="match status" value="1"/>
</dbReference>
<dbReference type="Pfam" id="PF06114">
    <property type="entry name" value="Peptidase_M78"/>
    <property type="match status" value="1"/>
</dbReference>
<dbReference type="InterPro" id="IPR001387">
    <property type="entry name" value="Cro/C1-type_HTH"/>
</dbReference>
<gene>
    <name evidence="3" type="ORF">D5039_13830</name>
</gene>
<reference evidence="4" key="1">
    <citation type="submission" date="2023-07" db="EMBL/GenBank/DDBJ databases">
        <title>Verminephrobacter genomes.</title>
        <authorList>
            <person name="Lund M.B."/>
        </authorList>
    </citation>
    <scope>NUCLEOTIDE SEQUENCE [LARGE SCALE GENOMIC DNA]</scope>
    <source>
        <strain evidence="4">AtM5-05</strain>
    </source>
</reference>
<name>A0ABT3KV14_9BURK</name>
<dbReference type="CDD" id="cd00093">
    <property type="entry name" value="HTH_XRE"/>
    <property type="match status" value="1"/>
</dbReference>
<organism evidence="3 4">
    <name type="scientific">Verminephrobacter aporrectodeae subsp. tuberculatae</name>
    <dbReference type="NCBI Taxonomy" id="1110392"/>
    <lineage>
        <taxon>Bacteria</taxon>
        <taxon>Pseudomonadati</taxon>
        <taxon>Pseudomonadota</taxon>
        <taxon>Betaproteobacteria</taxon>
        <taxon>Burkholderiales</taxon>
        <taxon>Comamonadaceae</taxon>
        <taxon>Verminephrobacter</taxon>
    </lineage>
</organism>
<dbReference type="RefSeq" id="WP_265282543.1">
    <property type="nucleotide sequence ID" value="NZ_QZCW01000002.1"/>
</dbReference>
<protein>
    <submittedName>
        <fullName evidence="3">ImmA/IrrE family metallo-endopeptidase</fullName>
    </submittedName>
</protein>
<dbReference type="PROSITE" id="PS50943">
    <property type="entry name" value="HTH_CROC1"/>
    <property type="match status" value="1"/>
</dbReference>
<comment type="caution">
    <text evidence="3">The sequence shown here is derived from an EMBL/GenBank/DDBJ whole genome shotgun (WGS) entry which is preliminary data.</text>
</comment>
<dbReference type="SMART" id="SM00530">
    <property type="entry name" value="HTH_XRE"/>
    <property type="match status" value="1"/>
</dbReference>
<dbReference type="InterPro" id="IPR010982">
    <property type="entry name" value="Lambda_DNA-bd_dom_sf"/>
</dbReference>
<evidence type="ECO:0000313" key="3">
    <source>
        <dbReference type="EMBL" id="MCW5322191.1"/>
    </source>
</evidence>
<sequence>MTEALEMDTAFAPQWVSPPGDTILDLLEERGWTQQQLADRLGFSTKHVNQLIKGKVPLSEDAAIRLQSVLGARAGFWLTREAQYRERVALQKTAQRNATMVPWLERFPIKELMDQGVLVKRRLSAKTKPDLVGELLALFGVAGTKQWESRYEQQMEIAFRRSREDQADVAAISVWLRLGEREAEKFEGPRYDELRLRQALGNIRALTHQTPQEFVPELQHLLREAGVAFVLVPALPKTHVSGVARWLSPHRPLIQLSSYGKTNDKFWFSFFHEAAHILLHSQQKNAVFLDDPDHTGRSSDKEGEANAWARDWLIPPQHARAMEELPRTRAAVQAFAKQVGVHPGIVVGRMQHDRLLDISWLNDLKVRVLFAQADRT</sequence>
<dbReference type="InterPro" id="IPR010359">
    <property type="entry name" value="IrrE_HExxH"/>
</dbReference>
<keyword evidence="4" id="KW-1185">Reference proteome</keyword>
<accession>A0ABT3KV14</accession>
<dbReference type="Proteomes" id="UP001208935">
    <property type="component" value="Unassembled WGS sequence"/>
</dbReference>
<dbReference type="SUPFAM" id="SSF47413">
    <property type="entry name" value="lambda repressor-like DNA-binding domains"/>
    <property type="match status" value="1"/>
</dbReference>
<dbReference type="PANTHER" id="PTHR43236">
    <property type="entry name" value="ANTITOXIN HIGA1"/>
    <property type="match status" value="1"/>
</dbReference>
<dbReference type="Pfam" id="PF01381">
    <property type="entry name" value="HTH_3"/>
    <property type="match status" value="1"/>
</dbReference>
<evidence type="ECO:0000259" key="2">
    <source>
        <dbReference type="PROSITE" id="PS50943"/>
    </source>
</evidence>
<dbReference type="Gene3D" id="1.10.260.40">
    <property type="entry name" value="lambda repressor-like DNA-binding domains"/>
    <property type="match status" value="1"/>
</dbReference>
<dbReference type="InterPro" id="IPR052345">
    <property type="entry name" value="Rad_response_metalloprotease"/>
</dbReference>
<comment type="similarity">
    <text evidence="1">Belongs to the short-chain fatty acyl-CoA assimilation regulator (ScfR) family.</text>
</comment>
<proteinExistence type="inferred from homology"/>
<evidence type="ECO:0000313" key="4">
    <source>
        <dbReference type="Proteomes" id="UP001208935"/>
    </source>
</evidence>
<feature type="domain" description="HTH cro/C1-type" evidence="2">
    <location>
        <begin position="23"/>
        <end position="77"/>
    </location>
</feature>
<evidence type="ECO:0000256" key="1">
    <source>
        <dbReference type="ARBA" id="ARBA00007227"/>
    </source>
</evidence>
<dbReference type="EMBL" id="QZCW01000002">
    <property type="protein sequence ID" value="MCW5322191.1"/>
    <property type="molecule type" value="Genomic_DNA"/>
</dbReference>